<evidence type="ECO:0000313" key="3">
    <source>
        <dbReference type="Proteomes" id="UP001432062"/>
    </source>
</evidence>
<dbReference type="RefSeq" id="WP_329416352.1">
    <property type="nucleotide sequence ID" value="NZ_CP109441.1"/>
</dbReference>
<protein>
    <submittedName>
        <fullName evidence="2">Uncharacterized protein</fullName>
    </submittedName>
</protein>
<gene>
    <name evidence="2" type="ORF">OG563_11580</name>
</gene>
<reference evidence="2" key="1">
    <citation type="submission" date="2022-10" db="EMBL/GenBank/DDBJ databases">
        <title>The complete genomes of actinobacterial strains from the NBC collection.</title>
        <authorList>
            <person name="Joergensen T.S."/>
            <person name="Alvarez Arevalo M."/>
            <person name="Sterndorff E.B."/>
            <person name="Faurdal D."/>
            <person name="Vuksanovic O."/>
            <person name="Mourched A.-S."/>
            <person name="Charusanti P."/>
            <person name="Shaw S."/>
            <person name="Blin K."/>
            <person name="Weber T."/>
        </authorList>
    </citation>
    <scope>NUCLEOTIDE SEQUENCE</scope>
    <source>
        <strain evidence="2">NBC_01482</strain>
    </source>
</reference>
<sequence length="72" mass="7217">MLRSSSSPAKTDCAYGGVAAPGTIPPNAAGYGTYARSIAPGFEMLASNGAKTPDSMPVSTVGEALREDCPVP</sequence>
<dbReference type="EMBL" id="CP109441">
    <property type="protein sequence ID" value="WUV51494.1"/>
    <property type="molecule type" value="Genomic_DNA"/>
</dbReference>
<feature type="region of interest" description="Disordered" evidence="1">
    <location>
        <begin position="1"/>
        <end position="25"/>
    </location>
</feature>
<evidence type="ECO:0000256" key="1">
    <source>
        <dbReference type="SAM" id="MobiDB-lite"/>
    </source>
</evidence>
<feature type="region of interest" description="Disordered" evidence="1">
    <location>
        <begin position="50"/>
        <end position="72"/>
    </location>
</feature>
<dbReference type="Proteomes" id="UP001432062">
    <property type="component" value="Chromosome"/>
</dbReference>
<keyword evidence="3" id="KW-1185">Reference proteome</keyword>
<organism evidence="2 3">
    <name type="scientific">Nocardia vinacea</name>
    <dbReference type="NCBI Taxonomy" id="96468"/>
    <lineage>
        <taxon>Bacteria</taxon>
        <taxon>Bacillati</taxon>
        <taxon>Actinomycetota</taxon>
        <taxon>Actinomycetes</taxon>
        <taxon>Mycobacteriales</taxon>
        <taxon>Nocardiaceae</taxon>
        <taxon>Nocardia</taxon>
    </lineage>
</organism>
<accession>A0ABZ1Z7G0</accession>
<evidence type="ECO:0000313" key="2">
    <source>
        <dbReference type="EMBL" id="WUV51494.1"/>
    </source>
</evidence>
<name>A0ABZ1Z7G0_9NOCA</name>
<proteinExistence type="predicted"/>